<proteinExistence type="predicted"/>
<feature type="transmembrane region" description="Helical" evidence="9">
    <location>
        <begin position="163"/>
        <end position="182"/>
    </location>
</feature>
<keyword evidence="5" id="KW-0067">ATP-binding</keyword>
<evidence type="ECO:0000313" key="12">
    <source>
        <dbReference type="EMBL" id="OQP64398.1"/>
    </source>
</evidence>
<dbReference type="RefSeq" id="WP_081147016.1">
    <property type="nucleotide sequence ID" value="NZ_LVYD01000042.1"/>
</dbReference>
<dbReference type="GO" id="GO:0140359">
    <property type="term" value="F:ABC-type transporter activity"/>
    <property type="evidence" value="ECO:0007669"/>
    <property type="project" value="InterPro"/>
</dbReference>
<keyword evidence="7 9" id="KW-0472">Membrane</keyword>
<evidence type="ECO:0000256" key="9">
    <source>
        <dbReference type="SAM" id="Phobius"/>
    </source>
</evidence>
<feature type="domain" description="ABC transmembrane type-1" evidence="11">
    <location>
        <begin position="72"/>
        <end position="330"/>
    </location>
</feature>
<feature type="transmembrane region" description="Helical" evidence="9">
    <location>
        <begin position="26"/>
        <end position="48"/>
    </location>
</feature>
<dbReference type="EMBL" id="LVYD01000042">
    <property type="protein sequence ID" value="OQP64398.1"/>
    <property type="molecule type" value="Genomic_DNA"/>
</dbReference>
<dbReference type="GO" id="GO:0005886">
    <property type="term" value="C:plasma membrane"/>
    <property type="evidence" value="ECO:0007669"/>
    <property type="project" value="UniProtKB-SubCell"/>
</dbReference>
<keyword evidence="6 9" id="KW-1133">Transmembrane helix</keyword>
<dbReference type="InterPro" id="IPR011527">
    <property type="entry name" value="ABC1_TM_dom"/>
</dbReference>
<keyword evidence="2" id="KW-0813">Transport</keyword>
<dbReference type="PROSITE" id="PS50929">
    <property type="entry name" value="ABC_TM1F"/>
    <property type="match status" value="1"/>
</dbReference>
<feature type="transmembrane region" description="Helical" evidence="9">
    <location>
        <begin position="188"/>
        <end position="205"/>
    </location>
</feature>
<keyword evidence="4" id="KW-0547">Nucleotide-binding</keyword>
<dbReference type="PANTHER" id="PTHR24221:SF654">
    <property type="entry name" value="ATP-BINDING CASSETTE SUB-FAMILY B MEMBER 6"/>
    <property type="match status" value="1"/>
</dbReference>
<evidence type="ECO:0000256" key="3">
    <source>
        <dbReference type="ARBA" id="ARBA00022692"/>
    </source>
</evidence>
<dbReference type="InterPro" id="IPR003439">
    <property type="entry name" value="ABC_transporter-like_ATP-bd"/>
</dbReference>
<evidence type="ECO:0000259" key="10">
    <source>
        <dbReference type="PROSITE" id="PS50893"/>
    </source>
</evidence>
<dbReference type="SUPFAM" id="SSF52540">
    <property type="entry name" value="P-loop containing nucleoside triphosphate hydrolases"/>
    <property type="match status" value="1"/>
</dbReference>
<keyword evidence="3 9" id="KW-0812">Transmembrane</keyword>
<dbReference type="GO" id="GO:0016887">
    <property type="term" value="F:ATP hydrolysis activity"/>
    <property type="evidence" value="ECO:0007669"/>
    <property type="project" value="InterPro"/>
</dbReference>
<dbReference type="GO" id="GO:0034040">
    <property type="term" value="F:ATPase-coupled lipid transmembrane transporter activity"/>
    <property type="evidence" value="ECO:0007669"/>
    <property type="project" value="TreeGrafter"/>
</dbReference>
<evidence type="ECO:0000256" key="5">
    <source>
        <dbReference type="ARBA" id="ARBA00022840"/>
    </source>
</evidence>
<dbReference type="GO" id="GO:0005737">
    <property type="term" value="C:cytoplasm"/>
    <property type="evidence" value="ECO:0007669"/>
    <property type="project" value="UniProtKB-ARBA"/>
</dbReference>
<evidence type="ECO:0000256" key="8">
    <source>
        <dbReference type="ARBA" id="ARBA00040960"/>
    </source>
</evidence>
<evidence type="ECO:0000259" key="11">
    <source>
        <dbReference type="PROSITE" id="PS50929"/>
    </source>
</evidence>
<keyword evidence="13" id="KW-1185">Reference proteome</keyword>
<evidence type="ECO:0000256" key="4">
    <source>
        <dbReference type="ARBA" id="ARBA00022741"/>
    </source>
</evidence>
<organism evidence="12 13">
    <name type="scientific">Niastella vici</name>
    <dbReference type="NCBI Taxonomy" id="1703345"/>
    <lineage>
        <taxon>Bacteria</taxon>
        <taxon>Pseudomonadati</taxon>
        <taxon>Bacteroidota</taxon>
        <taxon>Chitinophagia</taxon>
        <taxon>Chitinophagales</taxon>
        <taxon>Chitinophagaceae</taxon>
        <taxon>Niastella</taxon>
    </lineage>
</organism>
<evidence type="ECO:0000256" key="1">
    <source>
        <dbReference type="ARBA" id="ARBA00004651"/>
    </source>
</evidence>
<accession>A0A1V9G1L3</accession>
<dbReference type="PANTHER" id="PTHR24221">
    <property type="entry name" value="ATP-BINDING CASSETTE SUB-FAMILY B"/>
    <property type="match status" value="1"/>
</dbReference>
<evidence type="ECO:0000256" key="2">
    <source>
        <dbReference type="ARBA" id="ARBA00022448"/>
    </source>
</evidence>
<dbReference type="InterPro" id="IPR036640">
    <property type="entry name" value="ABC1_TM_sf"/>
</dbReference>
<name>A0A1V9G1L3_9BACT</name>
<sequence>MKFPFSQKNGFLTHFKYYYSILGSKVLLFLFMCVCVSFLDGIGLAMFIPLLKAVGDGHTQATADNHESMGQIQHIVTLIKKMGFELTITTVLVVLVMLFLFKGLIKYIMMKYYAAIRELFIKKVRYRLVNNLEGLSYSAFLKIDSGKIQNTLTVEVQRLFSSFHFYFIAAQAAVMLLTYMFLAFLANYQFAVLVCFGAVLSNLIYNKVYKTTKNASNDLSKKGADFNSFLIQTTHHFKYLKSTNTFNRYSLKLKTVINQAEGLNKKIGHMTALLTSIKEPIIIVIVALVIFAQLNWMGASLGSIILSLLLFYRALSFLVMTQNYWQGFIENSGGINAVTSLTNEMASLQEVHGPIAFKTMQDKIELKDVTLSYDSLKVLDGISIELEKKSTIALVGESGAGKTTVANMIAGLIRPDSGGLYLDGIPMDQYNLNTYRDKVGYISQEPVVFNDTIFNNITFWDEPTAENQKRFKDVLRMASLGAFVDSLPEKEDTRLGDNGILISGGQRQRISIARELYKKAEVLIFDEATSALDSETEKIIQENIEQLHGTYTIILIAHRLSTIKEADTIYLLEKGKVTASGSFDEMVNKSTRFQKMVSLQGF</sequence>
<dbReference type="InterPro" id="IPR039421">
    <property type="entry name" value="Type_1_exporter"/>
</dbReference>
<evidence type="ECO:0000256" key="6">
    <source>
        <dbReference type="ARBA" id="ARBA00022989"/>
    </source>
</evidence>
<dbReference type="InterPro" id="IPR027417">
    <property type="entry name" value="P-loop_NTPase"/>
</dbReference>
<dbReference type="InterPro" id="IPR003593">
    <property type="entry name" value="AAA+_ATPase"/>
</dbReference>
<dbReference type="PROSITE" id="PS50893">
    <property type="entry name" value="ABC_TRANSPORTER_2"/>
    <property type="match status" value="1"/>
</dbReference>
<evidence type="ECO:0000313" key="13">
    <source>
        <dbReference type="Proteomes" id="UP000192796"/>
    </source>
</evidence>
<dbReference type="Proteomes" id="UP000192796">
    <property type="component" value="Unassembled WGS sequence"/>
</dbReference>
<feature type="domain" description="ABC transporter" evidence="10">
    <location>
        <begin position="364"/>
        <end position="599"/>
    </location>
</feature>
<comment type="subcellular location">
    <subcellularLocation>
        <location evidence="1">Cell membrane</location>
        <topology evidence="1">Multi-pass membrane protein</topology>
    </subcellularLocation>
</comment>
<dbReference type="OrthoDB" id="9760358at2"/>
<dbReference type="GO" id="GO:0005524">
    <property type="term" value="F:ATP binding"/>
    <property type="evidence" value="ECO:0007669"/>
    <property type="project" value="UniProtKB-KW"/>
</dbReference>
<feature type="transmembrane region" description="Helical" evidence="9">
    <location>
        <begin position="86"/>
        <end position="105"/>
    </location>
</feature>
<dbReference type="PROSITE" id="PS00211">
    <property type="entry name" value="ABC_TRANSPORTER_1"/>
    <property type="match status" value="1"/>
</dbReference>
<dbReference type="STRING" id="1703345.A3860_20740"/>
<feature type="transmembrane region" description="Helical" evidence="9">
    <location>
        <begin position="272"/>
        <end position="294"/>
    </location>
</feature>
<dbReference type="InterPro" id="IPR017871">
    <property type="entry name" value="ABC_transporter-like_CS"/>
</dbReference>
<dbReference type="Gene3D" id="1.20.1560.10">
    <property type="entry name" value="ABC transporter type 1, transmembrane domain"/>
    <property type="match status" value="1"/>
</dbReference>
<dbReference type="Pfam" id="PF00664">
    <property type="entry name" value="ABC_membrane"/>
    <property type="match status" value="1"/>
</dbReference>
<protein>
    <recommendedName>
        <fullName evidence="8">Multidrug resistance-like ATP-binding protein MdlB</fullName>
    </recommendedName>
</protein>
<dbReference type="FunFam" id="3.40.50.300:FF:000604">
    <property type="entry name" value="ABC transporter B family member 28"/>
    <property type="match status" value="1"/>
</dbReference>
<dbReference type="Gene3D" id="3.40.50.300">
    <property type="entry name" value="P-loop containing nucleotide triphosphate hydrolases"/>
    <property type="match status" value="1"/>
</dbReference>
<dbReference type="SUPFAM" id="SSF90123">
    <property type="entry name" value="ABC transporter transmembrane region"/>
    <property type="match status" value="1"/>
</dbReference>
<dbReference type="Pfam" id="PF00005">
    <property type="entry name" value="ABC_tran"/>
    <property type="match status" value="1"/>
</dbReference>
<comment type="caution">
    <text evidence="12">The sequence shown here is derived from an EMBL/GenBank/DDBJ whole genome shotgun (WGS) entry which is preliminary data.</text>
</comment>
<dbReference type="SMART" id="SM00382">
    <property type="entry name" value="AAA"/>
    <property type="match status" value="1"/>
</dbReference>
<reference evidence="12 13" key="1">
    <citation type="submission" date="2016-03" db="EMBL/GenBank/DDBJ databases">
        <title>Niastella vici sp. nov., isolated from farmland soil.</title>
        <authorList>
            <person name="Chen L."/>
            <person name="Wang D."/>
            <person name="Yang S."/>
            <person name="Wang G."/>
        </authorList>
    </citation>
    <scope>NUCLEOTIDE SEQUENCE [LARGE SCALE GENOMIC DNA]</scope>
    <source>
        <strain evidence="12 13">DJ57</strain>
    </source>
</reference>
<dbReference type="AlphaFoldDB" id="A0A1V9G1L3"/>
<gene>
    <name evidence="12" type="ORF">A3860_20740</name>
</gene>
<evidence type="ECO:0000256" key="7">
    <source>
        <dbReference type="ARBA" id="ARBA00023136"/>
    </source>
</evidence>